<feature type="region of interest" description="Disordered" evidence="1">
    <location>
        <begin position="247"/>
        <end position="293"/>
    </location>
</feature>
<name>A0A0B1SMK2_OESDE</name>
<keyword evidence="3" id="KW-1185">Reference proteome</keyword>
<dbReference type="OrthoDB" id="7444419at2759"/>
<protein>
    <recommendedName>
        <fullName evidence="4">Zinc knuckle</fullName>
    </recommendedName>
</protein>
<organism evidence="2 3">
    <name type="scientific">Oesophagostomum dentatum</name>
    <name type="common">Nodular worm</name>
    <dbReference type="NCBI Taxonomy" id="61180"/>
    <lineage>
        <taxon>Eukaryota</taxon>
        <taxon>Metazoa</taxon>
        <taxon>Ecdysozoa</taxon>
        <taxon>Nematoda</taxon>
        <taxon>Chromadorea</taxon>
        <taxon>Rhabditida</taxon>
        <taxon>Rhabditina</taxon>
        <taxon>Rhabditomorpha</taxon>
        <taxon>Strongyloidea</taxon>
        <taxon>Strongylidae</taxon>
        <taxon>Oesophagostomum</taxon>
    </lineage>
</organism>
<evidence type="ECO:0000313" key="2">
    <source>
        <dbReference type="EMBL" id="KHJ85106.1"/>
    </source>
</evidence>
<feature type="compositionally biased region" description="Polar residues" evidence="1">
    <location>
        <begin position="254"/>
        <end position="277"/>
    </location>
</feature>
<dbReference type="InterPro" id="IPR005312">
    <property type="entry name" value="DUF1759"/>
</dbReference>
<evidence type="ECO:0000313" key="3">
    <source>
        <dbReference type="Proteomes" id="UP000053660"/>
    </source>
</evidence>
<accession>A0A0B1SMK2</accession>
<reference evidence="2 3" key="1">
    <citation type="submission" date="2014-03" db="EMBL/GenBank/DDBJ databases">
        <title>Draft genome of the hookworm Oesophagostomum dentatum.</title>
        <authorList>
            <person name="Mitreva M."/>
        </authorList>
    </citation>
    <scope>NUCLEOTIDE SEQUENCE [LARGE SCALE GENOMIC DNA]</scope>
    <source>
        <strain evidence="2 3">OD-Hann</strain>
    </source>
</reference>
<gene>
    <name evidence="2" type="ORF">OESDEN_15173</name>
</gene>
<dbReference type="Proteomes" id="UP000053660">
    <property type="component" value="Unassembled WGS sequence"/>
</dbReference>
<dbReference type="AlphaFoldDB" id="A0A0B1SMK2"/>
<dbReference type="Pfam" id="PF03564">
    <property type="entry name" value="DUF1759"/>
    <property type="match status" value="1"/>
</dbReference>
<evidence type="ECO:0008006" key="4">
    <source>
        <dbReference type="Google" id="ProtNLM"/>
    </source>
</evidence>
<sequence length="334" mass="38101">MVLLKESLQRSAENAIKGIKPIPANYNWMIETLKKRFSNQPVNRSKIVKRLFDLPHAGKKADSCQSCLDSITTLVHQMVSAGYDIRQTCDPMWIETVIEKFPYEIVKDVLIKNQEVDNITIQELLDIREKEIAAKAYVELRLGFDKTSLALNQGHDKFSRTQQCVFCDRSNHASAACRTVARQTKRREILKQYSLCWKCFSGDHPSNECAKPSCKNCGRTHHSSLCLMTGNMPSASDGPRQLRFDRLQKRNEPTRNNTYDRGSSGPNNRHVATSNNDGRNHFQPNDGHRFIPSVERPKLNNQLVENDHSTVSTVPKHEQLILMTAEVNIFNHIS</sequence>
<proteinExistence type="predicted"/>
<dbReference type="EMBL" id="KN565313">
    <property type="protein sequence ID" value="KHJ85106.1"/>
    <property type="molecule type" value="Genomic_DNA"/>
</dbReference>
<evidence type="ECO:0000256" key="1">
    <source>
        <dbReference type="SAM" id="MobiDB-lite"/>
    </source>
</evidence>